<evidence type="ECO:0000256" key="8">
    <source>
        <dbReference type="ARBA" id="ARBA00023136"/>
    </source>
</evidence>
<evidence type="ECO:0000313" key="19">
    <source>
        <dbReference type="Proteomes" id="UP001159428"/>
    </source>
</evidence>
<dbReference type="GO" id="GO:0004672">
    <property type="term" value="F:protein kinase activity"/>
    <property type="evidence" value="ECO:0007669"/>
    <property type="project" value="InterPro"/>
</dbReference>
<evidence type="ECO:0000256" key="5">
    <source>
        <dbReference type="ARBA" id="ARBA00022737"/>
    </source>
</evidence>
<keyword evidence="7" id="KW-0297">G-protein coupled receptor</keyword>
<dbReference type="InterPro" id="IPR013320">
    <property type="entry name" value="ConA-like_dom_sf"/>
</dbReference>
<dbReference type="GO" id="GO:0008528">
    <property type="term" value="F:G protein-coupled peptide receptor activity"/>
    <property type="evidence" value="ECO:0007669"/>
    <property type="project" value="TreeGrafter"/>
</dbReference>
<evidence type="ECO:0000256" key="1">
    <source>
        <dbReference type="ARBA" id="ARBA00004651"/>
    </source>
</evidence>
<evidence type="ECO:0000256" key="7">
    <source>
        <dbReference type="ARBA" id="ARBA00023040"/>
    </source>
</evidence>
<feature type="domain" description="G-protein coupled receptors family 1 profile" evidence="17">
    <location>
        <begin position="881"/>
        <end position="1147"/>
    </location>
</feature>
<feature type="transmembrane region" description="Helical" evidence="13">
    <location>
        <begin position="1092"/>
        <end position="1115"/>
    </location>
</feature>
<feature type="transmembrane region" description="Helical" evidence="13">
    <location>
        <begin position="989"/>
        <end position="1007"/>
    </location>
</feature>
<evidence type="ECO:0008006" key="20">
    <source>
        <dbReference type="Google" id="ProtNLM"/>
    </source>
</evidence>
<dbReference type="InterPro" id="IPR000859">
    <property type="entry name" value="CUB_dom"/>
</dbReference>
<proteinExistence type="predicted"/>
<dbReference type="InterPro" id="IPR001611">
    <property type="entry name" value="Leu-rich_rpt"/>
</dbReference>
<evidence type="ECO:0000256" key="12">
    <source>
        <dbReference type="PROSITE-ProRule" id="PRU00059"/>
    </source>
</evidence>
<dbReference type="Gene3D" id="1.20.1070.10">
    <property type="entry name" value="Rhodopsin 7-helix transmembrane proteins"/>
    <property type="match status" value="1"/>
</dbReference>
<gene>
    <name evidence="18" type="ORF">PMEA_00010685</name>
</gene>
<dbReference type="PROSITE" id="PS50011">
    <property type="entry name" value="PROTEIN_KINASE_DOM"/>
    <property type="match status" value="1"/>
</dbReference>
<dbReference type="PROSITE" id="PS51450">
    <property type="entry name" value="LRR"/>
    <property type="match status" value="1"/>
</dbReference>
<organism evidence="18 19">
    <name type="scientific">Pocillopora meandrina</name>
    <dbReference type="NCBI Taxonomy" id="46732"/>
    <lineage>
        <taxon>Eukaryota</taxon>
        <taxon>Metazoa</taxon>
        <taxon>Cnidaria</taxon>
        <taxon>Anthozoa</taxon>
        <taxon>Hexacorallia</taxon>
        <taxon>Scleractinia</taxon>
        <taxon>Astrocoeniina</taxon>
        <taxon>Pocilloporidae</taxon>
        <taxon>Pocillopora</taxon>
    </lineage>
</organism>
<evidence type="ECO:0000256" key="10">
    <source>
        <dbReference type="ARBA" id="ARBA00023170"/>
    </source>
</evidence>
<dbReference type="Pfam" id="PF00001">
    <property type="entry name" value="7tm_1"/>
    <property type="match status" value="1"/>
</dbReference>
<feature type="transmembrane region" description="Helical" evidence="13">
    <location>
        <begin position="900"/>
        <end position="923"/>
    </location>
</feature>
<reference evidence="18 19" key="1">
    <citation type="submission" date="2022-05" db="EMBL/GenBank/DDBJ databases">
        <authorList>
            <consortium name="Genoscope - CEA"/>
            <person name="William W."/>
        </authorList>
    </citation>
    <scope>NUCLEOTIDE SEQUENCE [LARGE SCALE GENOMIC DNA]</scope>
</reference>
<keyword evidence="19" id="KW-1185">Reference proteome</keyword>
<feature type="domain" description="MAM" evidence="16">
    <location>
        <begin position="383"/>
        <end position="471"/>
    </location>
</feature>
<comment type="subcellular location">
    <subcellularLocation>
        <location evidence="1">Cell membrane</location>
        <topology evidence="1">Multi-pass membrane protein</topology>
    </subcellularLocation>
</comment>
<keyword evidence="11" id="KW-0807">Transducer</keyword>
<dbReference type="GO" id="GO:0005886">
    <property type="term" value="C:plasma membrane"/>
    <property type="evidence" value="ECO:0007669"/>
    <property type="project" value="UniProtKB-SubCell"/>
</dbReference>
<evidence type="ECO:0000259" key="14">
    <source>
        <dbReference type="PROSITE" id="PS01180"/>
    </source>
</evidence>
<dbReference type="GO" id="GO:0009755">
    <property type="term" value="P:hormone-mediated signaling pathway"/>
    <property type="evidence" value="ECO:0007669"/>
    <property type="project" value="TreeGrafter"/>
</dbReference>
<feature type="domain" description="Protein kinase" evidence="15">
    <location>
        <begin position="1212"/>
        <end position="1422"/>
    </location>
</feature>
<dbReference type="InterPro" id="IPR000998">
    <property type="entry name" value="MAM_dom"/>
</dbReference>
<dbReference type="Proteomes" id="UP001159428">
    <property type="component" value="Unassembled WGS sequence"/>
</dbReference>
<dbReference type="Pfam" id="PF13855">
    <property type="entry name" value="LRR_8"/>
    <property type="match status" value="2"/>
</dbReference>
<evidence type="ECO:0000256" key="2">
    <source>
        <dbReference type="ARBA" id="ARBA00022475"/>
    </source>
</evidence>
<dbReference type="PROSITE" id="PS50262">
    <property type="entry name" value="G_PROTEIN_RECEP_F1_2"/>
    <property type="match status" value="1"/>
</dbReference>
<feature type="transmembrane region" description="Helical" evidence="13">
    <location>
        <begin position="1043"/>
        <end position="1071"/>
    </location>
</feature>
<evidence type="ECO:0000259" key="15">
    <source>
        <dbReference type="PROSITE" id="PS50011"/>
    </source>
</evidence>
<keyword evidence="10" id="KW-0675">Receptor</keyword>
<dbReference type="SMART" id="SM00159">
    <property type="entry name" value="PTX"/>
    <property type="match status" value="1"/>
</dbReference>
<protein>
    <recommendedName>
        <fullName evidence="20">G-protein coupled receptor GRL101</fullName>
    </recommendedName>
</protein>
<dbReference type="Gene3D" id="3.80.10.10">
    <property type="entry name" value="Ribonuclease Inhibitor"/>
    <property type="match status" value="2"/>
</dbReference>
<evidence type="ECO:0000256" key="6">
    <source>
        <dbReference type="ARBA" id="ARBA00022989"/>
    </source>
</evidence>
<dbReference type="InterPro" id="IPR003591">
    <property type="entry name" value="Leu-rich_rpt_typical-subtyp"/>
</dbReference>
<dbReference type="SUPFAM" id="SSF49899">
    <property type="entry name" value="Concanavalin A-like lectins/glucanases"/>
    <property type="match status" value="3"/>
</dbReference>
<dbReference type="Pfam" id="PF13385">
    <property type="entry name" value="Laminin_G_3"/>
    <property type="match status" value="1"/>
</dbReference>
<dbReference type="InterPro" id="IPR032675">
    <property type="entry name" value="LRR_dom_sf"/>
</dbReference>
<dbReference type="InterPro" id="IPR035914">
    <property type="entry name" value="Sperma_CUB_dom_sf"/>
</dbReference>
<dbReference type="SUPFAM" id="SSF81321">
    <property type="entry name" value="Family A G protein-coupled receptor-like"/>
    <property type="match status" value="1"/>
</dbReference>
<dbReference type="InterPro" id="IPR000276">
    <property type="entry name" value="GPCR_Rhodpsn"/>
</dbReference>
<dbReference type="Gene3D" id="2.60.120.290">
    <property type="entry name" value="Spermadhesin, CUB domain"/>
    <property type="match status" value="1"/>
</dbReference>
<keyword evidence="5" id="KW-0677">Repeat</keyword>
<dbReference type="InterPro" id="IPR000719">
    <property type="entry name" value="Prot_kinase_dom"/>
</dbReference>
<evidence type="ECO:0000313" key="18">
    <source>
        <dbReference type="EMBL" id="CAH3034413.1"/>
    </source>
</evidence>
<dbReference type="PROSITE" id="PS50060">
    <property type="entry name" value="MAM_2"/>
    <property type="match status" value="2"/>
</dbReference>
<accession>A0AAU9VQT4</accession>
<dbReference type="InterPro" id="IPR017452">
    <property type="entry name" value="GPCR_Rhodpsn_7TM"/>
</dbReference>
<dbReference type="SUPFAM" id="SSF56112">
    <property type="entry name" value="Protein kinase-like (PK-like)"/>
    <property type="match status" value="1"/>
</dbReference>
<dbReference type="Pfam" id="PF00629">
    <property type="entry name" value="MAM"/>
    <property type="match status" value="2"/>
</dbReference>
<dbReference type="InterPro" id="IPR001759">
    <property type="entry name" value="PTX_dom"/>
</dbReference>
<evidence type="ECO:0000256" key="13">
    <source>
        <dbReference type="SAM" id="Phobius"/>
    </source>
</evidence>
<evidence type="ECO:0000256" key="4">
    <source>
        <dbReference type="ARBA" id="ARBA00022692"/>
    </source>
</evidence>
<evidence type="ECO:0000259" key="16">
    <source>
        <dbReference type="PROSITE" id="PS50060"/>
    </source>
</evidence>
<keyword evidence="9" id="KW-1015">Disulfide bond</keyword>
<dbReference type="FunFam" id="2.60.120.290:FF:000005">
    <property type="entry name" value="Procollagen C-endopeptidase enhancer 1"/>
    <property type="match status" value="1"/>
</dbReference>
<dbReference type="GO" id="GO:0005524">
    <property type="term" value="F:ATP binding"/>
    <property type="evidence" value="ECO:0007669"/>
    <property type="project" value="InterPro"/>
</dbReference>
<keyword evidence="6 13" id="KW-1133">Transmembrane helix</keyword>
<dbReference type="GO" id="GO:0007189">
    <property type="term" value="P:adenylate cyclase-activating G protein-coupled receptor signaling pathway"/>
    <property type="evidence" value="ECO:0007669"/>
    <property type="project" value="TreeGrafter"/>
</dbReference>
<evidence type="ECO:0000256" key="3">
    <source>
        <dbReference type="ARBA" id="ARBA00022614"/>
    </source>
</evidence>
<evidence type="ECO:0000256" key="9">
    <source>
        <dbReference type="ARBA" id="ARBA00023157"/>
    </source>
</evidence>
<comment type="caution">
    <text evidence="18">The sequence shown here is derived from an EMBL/GenBank/DDBJ whole genome shotgun (WGS) entry which is preliminary data.</text>
</comment>
<dbReference type="SMART" id="SM00369">
    <property type="entry name" value="LRR_TYP"/>
    <property type="match status" value="6"/>
</dbReference>
<dbReference type="InterPro" id="IPR011009">
    <property type="entry name" value="Kinase-like_dom_sf"/>
</dbReference>
<feature type="transmembrane region" description="Helical" evidence="13">
    <location>
        <begin position="957"/>
        <end position="977"/>
    </location>
</feature>
<evidence type="ECO:0000256" key="11">
    <source>
        <dbReference type="ARBA" id="ARBA00023224"/>
    </source>
</evidence>
<dbReference type="PANTHER" id="PTHR24372">
    <property type="entry name" value="GLYCOPROTEIN HORMONE RECEPTOR"/>
    <property type="match status" value="1"/>
</dbReference>
<dbReference type="SMART" id="SM00365">
    <property type="entry name" value="LRR_SD22"/>
    <property type="match status" value="4"/>
</dbReference>
<dbReference type="EMBL" id="CALNXJ010000002">
    <property type="protein sequence ID" value="CAH3034413.1"/>
    <property type="molecule type" value="Genomic_DNA"/>
</dbReference>
<feature type="transmembrane region" description="Helical" evidence="13">
    <location>
        <begin position="1127"/>
        <end position="1150"/>
    </location>
</feature>
<dbReference type="SUPFAM" id="SSF49854">
    <property type="entry name" value="Spermadhesin, CUB domain"/>
    <property type="match status" value="1"/>
</dbReference>
<feature type="domain" description="MAM" evidence="16">
    <location>
        <begin position="1"/>
        <end position="96"/>
    </location>
</feature>
<keyword evidence="8 13" id="KW-0472">Membrane</keyword>
<feature type="transmembrane region" description="Helical" evidence="13">
    <location>
        <begin position="866"/>
        <end position="888"/>
    </location>
</feature>
<dbReference type="SMART" id="SM00042">
    <property type="entry name" value="CUB"/>
    <property type="match status" value="1"/>
</dbReference>
<feature type="domain" description="CUB" evidence="14">
    <location>
        <begin position="481"/>
        <end position="590"/>
    </location>
</feature>
<keyword evidence="4 13" id="KW-0812">Transmembrane</keyword>
<dbReference type="Pfam" id="PF00431">
    <property type="entry name" value="CUB"/>
    <property type="match status" value="1"/>
</dbReference>
<dbReference type="CDD" id="cd00041">
    <property type="entry name" value="CUB"/>
    <property type="match status" value="1"/>
</dbReference>
<name>A0AAU9VQT4_9CNID</name>
<comment type="caution">
    <text evidence="12">Lacks conserved residue(s) required for the propagation of feature annotation.</text>
</comment>
<evidence type="ECO:0000259" key="17">
    <source>
        <dbReference type="PROSITE" id="PS50262"/>
    </source>
</evidence>
<sequence length="1422" mass="161704">MRFWYYICNRRKTSSLSYKIEVLVVHLNPNKTETPEELLSVSDNTSDHWIFVQLPLTLDKYRDVRAKISFRGTVSSSGKVMFAIDDVSFSPEKCEKIPFTDKQSCKNCVKLENWTSTPGDAKWRLVSSSEVKTRVENLQDNVTGSSQSVLLFDTICKSMHVRKWLQKDLTKGTLCVWIRTKFPGLQLEYRQNTDECRGKTLLQLVFQSALLKIRLHEKEWNTSTSVIDDKWHHVCASWGEVQMSGVLQIYIDGQIKLKEPRVDVENPVTGRGDLYLRFKEETTSSGIYGYISGLNVWNHVLESQEIWRMSLGCANETGNAEAWTRFQSYLSYNSTQCSVIRIKKALSCQDREGSFQMILDASRGRAVLKSPWFIRSDGGHGKCIKFRFMFFGHGNHSLHLIQSVNEDLEPTPIWAINGTEEDYKQKLWQYGQVSITGTVRHRLIFRGQINSKDDGYIAIGGLYIVPGYCEIQPPNAYQGFRKEILKNQTTGWILSPQYPGYYTNDASYTWTLIAPPGHVIKLEFVFFDLENSSECSRDFVEVNESHVTYGRFCGQTIPAVIESKGRIMFLLFKSNGEVIGGGFKANYTAIKGCPKNCNCCKTTYNLNLVVQCSGKLSEFPGIPNDTTIMLLSHNNISELYISARDLHCPPAAKQRLVYIDLSYNKIVYVEDRVFQDMSSLLELRLNGNFIKDICADTLSGLSALKTLDLGDNLLSKLDDNPFGHLTNLLILSLRSNRIETIDENLFRNTSKLTHLYLQKNITQIKNSLFQALSSLKVLYLNDNKLKTLTSLAFDGLRKLEILHLQNNPLDERIPQDVFEKVKNLKILKIDKFILCCYAKKAIKNLDCQSSDQNEFSSCDDMMKYPLIRACLWVLGILATFGNLIVLIWRALVPDNNRVQSLLLSNLAMADFLMGVYLLTLAALDSKWKWEYFMHDVSWRTSRSCRIVGAISMLSSEVSVAMLTITTADRLICVVFALKFERMTLKSAYMVCLCVWVVGVVLSIIPILDIEYFLGNSNGMSFFSQSAVCLPLQLSSEKPSGWEYLMAIFIIFNFCSFFFILVAYMAIYWTIVKLVGGSASAHMQQESARANRLFIIVLTDFLCWMPVIIMGIMSLTNASYSSNLTGMVYVWVAVFVLPLNSSVNPILYTLATSKVKEKLGSVFSKFSIRNKQGRAHPSLEMASMPSDRNYANTIDWSISSDLTSPPMTIVEVPLILQEESSDKIGYVVCREEDPQTDEPTLFLVKWFSQDKVQEWEREVSIHIKMSQTGNHPCVLPYLWHLKAEGCRLTRSHGDLPSLPPQTWLICFQFVSNTTLNAFMKDESAAILEAKLLCRLATDVLQALRFIHQCGICHNNINIDSILIQKDTERFPSFRAVLCGFGCASHHNPVTLPDDMVQFAQLLRVMTDRSAELQDTVEEVQYKQ</sequence>
<dbReference type="PROSITE" id="PS01180">
    <property type="entry name" value="CUB"/>
    <property type="match status" value="1"/>
</dbReference>
<keyword evidence="3" id="KW-0433">Leucine-rich repeat</keyword>
<dbReference type="Gene3D" id="2.60.120.200">
    <property type="match status" value="3"/>
</dbReference>
<dbReference type="PANTHER" id="PTHR24372:SF77">
    <property type="entry name" value="G-PROTEIN COUPLED RECEPTORS FAMILY 1 PROFILE DOMAIN-CONTAINING PROTEIN"/>
    <property type="match status" value="1"/>
</dbReference>
<dbReference type="Gene3D" id="1.10.510.10">
    <property type="entry name" value="Transferase(Phosphotransferase) domain 1"/>
    <property type="match status" value="1"/>
</dbReference>
<dbReference type="SUPFAM" id="SSF52058">
    <property type="entry name" value="L domain-like"/>
    <property type="match status" value="1"/>
</dbReference>
<keyword evidence="2" id="KW-1003">Cell membrane</keyword>
<dbReference type="PRINTS" id="PR00237">
    <property type="entry name" value="GPCRRHODOPSN"/>
</dbReference>